<feature type="region of interest" description="Disordered" evidence="1">
    <location>
        <begin position="148"/>
        <end position="176"/>
    </location>
</feature>
<evidence type="ECO:0000313" key="3">
    <source>
        <dbReference type="Proteomes" id="UP000823604"/>
    </source>
</evidence>
<dbReference type="EMBL" id="JADIMA010000054">
    <property type="protein sequence ID" value="MBO8473111.1"/>
    <property type="molecule type" value="Genomic_DNA"/>
</dbReference>
<accession>A0A9D9IK84</accession>
<evidence type="ECO:0000256" key="1">
    <source>
        <dbReference type="SAM" id="MobiDB-lite"/>
    </source>
</evidence>
<comment type="caution">
    <text evidence="2">The sequence shown here is derived from an EMBL/GenBank/DDBJ whole genome shotgun (WGS) entry which is preliminary data.</text>
</comment>
<sequence>MIFPQTKIAGRTASGGNRFTDVYIRITDLFVNSHHAKPRKHEYKDNPGHSTRSFVRMLPSRQKQGGSKEYFTIEDEERVKTLLQENPYDFYLNQTPYRELVNITPETCSPSDEFPWDIFDPDQFSLDCSQGMGALAMDDDMEYNANNNIPTTSRSAVSESGSKTGSGYYMTTGQDTDNPALSESLLKKVSREEMLKSQKVRFLYRIR</sequence>
<name>A0A9D9IK84_9BACT</name>
<reference evidence="2" key="1">
    <citation type="submission" date="2020-10" db="EMBL/GenBank/DDBJ databases">
        <authorList>
            <person name="Gilroy R."/>
        </authorList>
    </citation>
    <scope>NUCLEOTIDE SEQUENCE</scope>
    <source>
        <strain evidence="2">B1-8020</strain>
    </source>
</reference>
<gene>
    <name evidence="2" type="ORF">IAB81_05720</name>
</gene>
<organism evidence="2 3">
    <name type="scientific">Candidatus Merdivivens pullicola</name>
    <dbReference type="NCBI Taxonomy" id="2840872"/>
    <lineage>
        <taxon>Bacteria</taxon>
        <taxon>Pseudomonadati</taxon>
        <taxon>Bacteroidota</taxon>
        <taxon>Bacteroidia</taxon>
        <taxon>Bacteroidales</taxon>
        <taxon>Muribaculaceae</taxon>
        <taxon>Muribaculaceae incertae sedis</taxon>
        <taxon>Candidatus Merdivivens</taxon>
    </lineage>
</organism>
<proteinExistence type="predicted"/>
<reference evidence="2" key="2">
    <citation type="journal article" date="2021" name="PeerJ">
        <title>Extensive microbial diversity within the chicken gut microbiome revealed by metagenomics and culture.</title>
        <authorList>
            <person name="Gilroy R."/>
            <person name="Ravi A."/>
            <person name="Getino M."/>
            <person name="Pursley I."/>
            <person name="Horton D.L."/>
            <person name="Alikhan N.F."/>
            <person name="Baker D."/>
            <person name="Gharbi K."/>
            <person name="Hall N."/>
            <person name="Watson M."/>
            <person name="Adriaenssens E.M."/>
            <person name="Foster-Nyarko E."/>
            <person name="Jarju S."/>
            <person name="Secka A."/>
            <person name="Antonio M."/>
            <person name="Oren A."/>
            <person name="Chaudhuri R.R."/>
            <person name="La Ragione R."/>
            <person name="Hildebrand F."/>
            <person name="Pallen M.J."/>
        </authorList>
    </citation>
    <scope>NUCLEOTIDE SEQUENCE</scope>
    <source>
        <strain evidence="2">B1-8020</strain>
    </source>
</reference>
<dbReference type="Proteomes" id="UP000823604">
    <property type="component" value="Unassembled WGS sequence"/>
</dbReference>
<evidence type="ECO:0000313" key="2">
    <source>
        <dbReference type="EMBL" id="MBO8473111.1"/>
    </source>
</evidence>
<protein>
    <submittedName>
        <fullName evidence="2">Uncharacterized protein</fullName>
    </submittedName>
</protein>
<dbReference type="AlphaFoldDB" id="A0A9D9IK84"/>